<feature type="domain" description="Lipid/polyisoprenoid-binding YceI-like" evidence="2">
    <location>
        <begin position="25"/>
        <end position="198"/>
    </location>
</feature>
<proteinExistence type="predicted"/>
<evidence type="ECO:0000259" key="2">
    <source>
        <dbReference type="SMART" id="SM00867"/>
    </source>
</evidence>
<dbReference type="InterPro" id="IPR007372">
    <property type="entry name" value="Lipid/polyisoprenoid-bd_YceI"/>
</dbReference>
<protein>
    <submittedName>
        <fullName evidence="3">YceI family protein</fullName>
    </submittedName>
</protein>
<evidence type="ECO:0000313" key="4">
    <source>
        <dbReference type="Proteomes" id="UP000319941"/>
    </source>
</evidence>
<keyword evidence="1" id="KW-0732">Signal</keyword>
<feature type="chain" id="PRO_5021836248" evidence="1">
    <location>
        <begin position="25"/>
        <end position="201"/>
    </location>
</feature>
<organism evidence="3 4">
    <name type="scientific">Cobetia crustatorum</name>
    <dbReference type="NCBI Taxonomy" id="553385"/>
    <lineage>
        <taxon>Bacteria</taxon>
        <taxon>Pseudomonadati</taxon>
        <taxon>Pseudomonadota</taxon>
        <taxon>Gammaproteobacteria</taxon>
        <taxon>Oceanospirillales</taxon>
        <taxon>Halomonadaceae</taxon>
        <taxon>Cobetia</taxon>
    </lineage>
</organism>
<dbReference type="RefSeq" id="WP_024951722.1">
    <property type="nucleotide sequence ID" value="NZ_CAWOWR010000001.1"/>
</dbReference>
<dbReference type="InterPro" id="IPR036761">
    <property type="entry name" value="TTHA0802/YceI-like_sf"/>
</dbReference>
<dbReference type="InterPro" id="IPR027016">
    <property type="entry name" value="UCP029811"/>
</dbReference>
<dbReference type="PANTHER" id="PTHR34406:SF1">
    <property type="entry name" value="PROTEIN YCEI"/>
    <property type="match status" value="1"/>
</dbReference>
<evidence type="ECO:0000256" key="1">
    <source>
        <dbReference type="SAM" id="SignalP"/>
    </source>
</evidence>
<dbReference type="PANTHER" id="PTHR34406">
    <property type="entry name" value="PROTEIN YCEI"/>
    <property type="match status" value="1"/>
</dbReference>
<dbReference type="Proteomes" id="UP000319941">
    <property type="component" value="Unassembled WGS sequence"/>
</dbReference>
<keyword evidence="4" id="KW-1185">Reference proteome</keyword>
<dbReference type="Pfam" id="PF04264">
    <property type="entry name" value="YceI"/>
    <property type="match status" value="1"/>
</dbReference>
<dbReference type="EMBL" id="VNFH01000001">
    <property type="protein sequence ID" value="TVU73583.1"/>
    <property type="molecule type" value="Genomic_DNA"/>
</dbReference>
<name>A0A558HWS8_9GAMM</name>
<feature type="signal peptide" evidence="1">
    <location>
        <begin position="1"/>
        <end position="24"/>
    </location>
</feature>
<accession>A0A558HWS8</accession>
<dbReference type="SMART" id="SM00867">
    <property type="entry name" value="YceI"/>
    <property type="match status" value="1"/>
</dbReference>
<sequence length="201" mass="22077">MRFQTALRYLTATLIMSTAVSAQASWKLDSDASQLTFQTTKMAKTGASTVETHTLDSWRARVNDKGQLSVEIDLDSAKTGIEIRDQRISEKLFEAGTYPLAVMTATLDMPTLDVMEPGDTQEMDIDGQLTLHDSTQSLPMSLQVTRLRGEQWLVQTVKPVMVDADKFSLVGGIRTLRDLAGLGDIATQVPVAVKAVMIKEE</sequence>
<dbReference type="PIRSF" id="PIRSF029811">
    <property type="entry name" value="UCP029811"/>
    <property type="match status" value="1"/>
</dbReference>
<dbReference type="Gene3D" id="2.40.128.110">
    <property type="entry name" value="Lipid/polyisoprenoid-binding, YceI-like"/>
    <property type="match status" value="1"/>
</dbReference>
<dbReference type="AlphaFoldDB" id="A0A558HWS8"/>
<dbReference type="STRING" id="553385.GCA_000591415_01552"/>
<comment type="caution">
    <text evidence="3">The sequence shown here is derived from an EMBL/GenBank/DDBJ whole genome shotgun (WGS) entry which is preliminary data.</text>
</comment>
<dbReference type="OrthoDB" id="9793816at2"/>
<gene>
    <name evidence="3" type="ORF">FQP86_00415</name>
</gene>
<dbReference type="SUPFAM" id="SSF101874">
    <property type="entry name" value="YceI-like"/>
    <property type="match status" value="1"/>
</dbReference>
<evidence type="ECO:0000313" key="3">
    <source>
        <dbReference type="EMBL" id="TVU73583.1"/>
    </source>
</evidence>
<reference evidence="3 4" key="1">
    <citation type="submission" date="2019-07" db="EMBL/GenBank/DDBJ databases">
        <title>Diversity of Bacteria from Kongsfjorden, Arctic.</title>
        <authorList>
            <person name="Yu Y."/>
        </authorList>
    </citation>
    <scope>NUCLEOTIDE SEQUENCE [LARGE SCALE GENOMIC DNA]</scope>
    <source>
        <strain evidence="3 4">SM1923</strain>
    </source>
</reference>